<gene>
    <name evidence="1" type="ORF">PCASD_21043</name>
</gene>
<protein>
    <submittedName>
        <fullName evidence="1">Uncharacterized protein</fullName>
    </submittedName>
</protein>
<dbReference type="AlphaFoldDB" id="A0A2N5S9P6"/>
<reference evidence="1 2" key="1">
    <citation type="submission" date="2017-11" db="EMBL/GenBank/DDBJ databases">
        <title>De novo assembly and phasing of dikaryotic genomes from two isolates of Puccinia coronata f. sp. avenae, the causal agent of oat crown rust.</title>
        <authorList>
            <person name="Miller M.E."/>
            <person name="Zhang Y."/>
            <person name="Omidvar V."/>
            <person name="Sperschneider J."/>
            <person name="Schwessinger B."/>
            <person name="Raley C."/>
            <person name="Palmer J.M."/>
            <person name="Garnica D."/>
            <person name="Upadhyaya N."/>
            <person name="Rathjen J."/>
            <person name="Taylor J.M."/>
            <person name="Park R.F."/>
            <person name="Dodds P.N."/>
            <person name="Hirsch C.D."/>
            <person name="Kianian S.F."/>
            <person name="Figueroa M."/>
        </authorList>
    </citation>
    <scope>NUCLEOTIDE SEQUENCE [LARGE SCALE GENOMIC DNA]</scope>
    <source>
        <strain evidence="1">12SD80</strain>
    </source>
</reference>
<comment type="caution">
    <text evidence="1">The sequence shown here is derived from an EMBL/GenBank/DDBJ whole genome shotgun (WGS) entry which is preliminary data.</text>
</comment>
<dbReference type="Proteomes" id="UP000235392">
    <property type="component" value="Unassembled WGS sequence"/>
</dbReference>
<organism evidence="1 2">
    <name type="scientific">Puccinia coronata f. sp. avenae</name>
    <dbReference type="NCBI Taxonomy" id="200324"/>
    <lineage>
        <taxon>Eukaryota</taxon>
        <taxon>Fungi</taxon>
        <taxon>Dikarya</taxon>
        <taxon>Basidiomycota</taxon>
        <taxon>Pucciniomycotina</taxon>
        <taxon>Pucciniomycetes</taxon>
        <taxon>Pucciniales</taxon>
        <taxon>Pucciniaceae</taxon>
        <taxon>Puccinia</taxon>
    </lineage>
</organism>
<evidence type="ECO:0000313" key="2">
    <source>
        <dbReference type="Proteomes" id="UP000235392"/>
    </source>
</evidence>
<name>A0A2N5S9P6_9BASI</name>
<evidence type="ECO:0000313" key="1">
    <source>
        <dbReference type="EMBL" id="PLW09957.1"/>
    </source>
</evidence>
<dbReference type="EMBL" id="PGCI01000984">
    <property type="protein sequence ID" value="PLW09957.1"/>
    <property type="molecule type" value="Genomic_DNA"/>
</dbReference>
<proteinExistence type="predicted"/>
<sequence>MLARHVGIGRTGTSDIWSARGVRLAGPTTRRTAPLDLKTIWVVRQVVEPVCLMTHRAGRLDHLSDMGHRQVGPTICRAKSSDNLSDGPVREQINCRSLITAPK</sequence>
<accession>A0A2N5S9P6</accession>